<reference evidence="13" key="9">
    <citation type="submission" date="2018-05" db="EMBL/GenBank/DDBJ databases">
        <authorList>
            <person name="Peng X.Y."/>
            <person name="Xu Y.F."/>
            <person name="Luo D."/>
            <person name="Yu J."/>
            <person name="Gu J.Y."/>
        </authorList>
    </citation>
    <scope>NUCLEOTIDE SEQUENCE</scope>
    <source>
        <strain evidence="14">LR10</strain>
        <strain evidence="13">LR9</strain>
    </source>
</reference>
<dbReference type="EMBL" id="PTLS01000028">
    <property type="protein sequence ID" value="RMX25065.1"/>
    <property type="molecule type" value="Genomic_DNA"/>
</dbReference>
<dbReference type="PATRIC" id="fig|1598.90.peg.1961"/>
<dbReference type="EMBL" id="MCNS01000003">
    <property type="protein sequence ID" value="OCX49717.1"/>
    <property type="molecule type" value="Genomic_DNA"/>
</dbReference>
<reference evidence="1 24" key="8">
    <citation type="submission" date="2018-03" db="EMBL/GenBank/DDBJ databases">
        <title>Complete Genome Sequence of the Chinese traditional Highland Barley wine Isolate Lactobacillus reuteri WHH1689.</title>
        <authorList>
            <person name="Chen S."/>
            <person name="Chen L."/>
            <person name="Chen L."/>
            <person name="Li Y."/>
        </authorList>
    </citation>
    <scope>NUCLEOTIDE SEQUENCE [LARGE SCALE GENOMIC DNA]</scope>
    <source>
        <strain evidence="1 24">WHH1689</strain>
    </source>
</reference>
<dbReference type="Proteomes" id="UP000316394">
    <property type="component" value="Chromosome"/>
</dbReference>
<dbReference type="EMBL" id="QGHS01000021">
    <property type="protein sequence ID" value="PWT48409.1"/>
    <property type="molecule type" value="Genomic_DNA"/>
</dbReference>
<evidence type="ECO:0000313" key="10">
    <source>
        <dbReference type="EMBL" id="OYS69056.1"/>
    </source>
</evidence>
<evidence type="ECO:0000313" key="7">
    <source>
        <dbReference type="EMBL" id="MRH08961.1"/>
    </source>
</evidence>
<evidence type="ECO:0000313" key="26">
    <source>
        <dbReference type="Proteomes" id="UP000245866"/>
    </source>
</evidence>
<dbReference type="EMBL" id="JAOTNP010000065">
    <property type="protein sequence ID" value="MDV8947557.1"/>
    <property type="molecule type" value="Genomic_DNA"/>
</dbReference>
<dbReference type="OMA" id="YMIELTF"/>
<evidence type="ECO:0000313" key="28">
    <source>
        <dbReference type="Proteomes" id="UP000276940"/>
    </source>
</evidence>
<evidence type="ECO:0000313" key="21">
    <source>
        <dbReference type="Proteomes" id="UP000215747"/>
    </source>
</evidence>
<evidence type="ECO:0000313" key="3">
    <source>
        <dbReference type="EMBL" id="MDV8947557.1"/>
    </source>
</evidence>
<reference evidence="21 22" key="3">
    <citation type="submission" date="2017-05" db="EMBL/GenBank/DDBJ databases">
        <authorList>
            <person name="Lin X.B."/>
            <person name="Stothard P."/>
            <person name="Tasseva G."/>
            <person name="Walter J."/>
        </authorList>
    </citation>
    <scope>NUCLEOTIDE SEQUENCE [LARGE SCALE GENOMIC DNA]</scope>
    <source>
        <strain evidence="22">103v</strain>
        <strain evidence="11 23">105n</strain>
        <strain evidence="21">114h</strain>
    </source>
</reference>
<dbReference type="EMBL" id="WJNA01000010">
    <property type="protein sequence ID" value="MRH08961.1"/>
    <property type="molecule type" value="Genomic_DNA"/>
</dbReference>
<evidence type="ECO:0000313" key="1">
    <source>
        <dbReference type="EMBL" id="AWD61878.1"/>
    </source>
</evidence>
<evidence type="ECO:0000313" key="2">
    <source>
        <dbReference type="EMBL" id="KEK14780.1"/>
    </source>
</evidence>
<evidence type="ECO:0000313" key="11">
    <source>
        <dbReference type="EMBL" id="OYS93178.1"/>
    </source>
</evidence>
<dbReference type="EMBL" id="QGHV01000075">
    <property type="protein sequence ID" value="PWT36539.1"/>
    <property type="molecule type" value="Genomic_DNA"/>
</dbReference>
<evidence type="ECO:0000313" key="24">
    <source>
        <dbReference type="Proteomes" id="UP000244369"/>
    </source>
</evidence>
<dbReference type="EMBL" id="NGPL01000031">
    <property type="protein sequence ID" value="OYS69056.1"/>
    <property type="molecule type" value="Genomic_DNA"/>
</dbReference>
<dbReference type="Proteomes" id="UP000245866">
    <property type="component" value="Unassembled WGS sequence"/>
</dbReference>
<evidence type="ECO:0000313" key="19">
    <source>
        <dbReference type="Proteomes" id="UP000027731"/>
    </source>
</evidence>
<evidence type="ECO:0000313" key="4">
    <source>
        <dbReference type="EMBL" id="MRG69473.1"/>
    </source>
</evidence>
<dbReference type="Proteomes" id="UP000470878">
    <property type="component" value="Unassembled WGS sequence"/>
</dbReference>
<dbReference type="EMBL" id="WJNE01000018">
    <property type="protein sequence ID" value="MRG69473.1"/>
    <property type="molecule type" value="Genomic_DNA"/>
</dbReference>
<evidence type="ECO:0000313" key="23">
    <source>
        <dbReference type="Proteomes" id="UP000216681"/>
    </source>
</evidence>
<evidence type="ECO:0000313" key="20">
    <source>
        <dbReference type="Proteomes" id="UP000095141"/>
    </source>
</evidence>
<reference evidence="3" key="16">
    <citation type="submission" date="2022-08" db="EMBL/GenBank/DDBJ databases">
        <authorList>
            <person name="Huang K."/>
        </authorList>
    </citation>
    <scope>NUCLEOTIDE SEQUENCE</scope>
    <source>
        <strain evidence="3">RGW1</strain>
    </source>
</reference>
<reference evidence="15" key="10">
    <citation type="submission" date="2018-05" db="EMBL/GenBank/DDBJ databases">
        <authorList>
            <person name="Lanie J.A."/>
            <person name="Ng W.-L."/>
            <person name="Kazmierczak K.M."/>
            <person name="Andrzejewski T.M."/>
            <person name="Davidsen T.M."/>
            <person name="Wayne K.J."/>
            <person name="Tettelin H."/>
            <person name="Glass J.I."/>
            <person name="Rusch D."/>
            <person name="Podicherti R."/>
            <person name="Tsui H.-C.T."/>
            <person name="Winkler M.E."/>
        </authorList>
    </citation>
    <scope>NUCLEOTIDE SEQUENCE</scope>
    <source>
        <strain evidence="15">LR12</strain>
    </source>
</reference>
<reference evidence="18" key="12">
    <citation type="submission" date="2019-04" db="EMBL/GenBank/DDBJ databases">
        <authorList>
            <person name="Bisanz J.E."/>
            <person name="Chagwedera N.D."/>
            <person name="Chawla A."/>
            <person name="Turnbaugh P.J."/>
        </authorList>
    </citation>
    <scope>NUCLEOTIDE SEQUENCE</scope>
    <source>
        <strain evidence="18">I8-5</strain>
    </source>
</reference>
<dbReference type="Proteomes" id="UP000216122">
    <property type="component" value="Unassembled WGS sequence"/>
</dbReference>
<reference evidence="3 35" key="15">
    <citation type="journal article" date="2022" name="Front. Cell. Infect. Microbiol.">
        <title>The probiotic and immunomodulation effects of Limosilactobacillus reuteri RGW1 isolated from calf feces.</title>
        <authorList>
            <person name="Huang K."/>
            <person name="Shi W."/>
            <person name="Yang B."/>
            <person name="Wang J."/>
        </authorList>
    </citation>
    <scope>NUCLEOTIDE SEQUENCE [LARGE SCALE GENOMIC DNA]</scope>
    <source>
        <strain evidence="3 35">RGW1</strain>
    </source>
</reference>
<evidence type="ECO:0000313" key="8">
    <source>
        <dbReference type="EMBL" id="MRH79558.1"/>
    </source>
</evidence>
<reference evidence="25 26" key="6">
    <citation type="journal article" date="2018" name="Front. Microbiol.">
        <title>Comparative Genomics of the Herbivore Gut Symbiont Lactobacillus reuteri Reveals Genetic Diversity and Lifestyle Adaptation.</title>
        <authorList>
            <person name="Zhao J."/>
        </authorList>
    </citation>
    <scope>NUCLEOTIDE SEQUENCE [LARGE SCALE GENOMIC DNA]</scope>
    <source>
        <strain evidence="14 27">LR10</strain>
        <strain evidence="15 26">LR12</strain>
        <strain evidence="25">LR9</strain>
    </source>
</reference>
<dbReference type="Proteomes" id="UP001286376">
    <property type="component" value="Unassembled WGS sequence"/>
</dbReference>
<gene>
    <name evidence="9" type="ORF">BFD03_02005</name>
    <name evidence="17" type="ORF">C5O77_05825</name>
    <name evidence="10" type="ORF">CBF96_05990</name>
    <name evidence="11" type="ORF">CBG15_07015</name>
    <name evidence="12" type="ORF">CBG21_05715</name>
    <name evidence="14" type="ORF">DKZ22_09585</name>
    <name evidence="15" type="ORF">DKZ23_02885</name>
    <name evidence="13" type="ORF">DKZ35_09715</name>
    <name evidence="18" type="ORF">E5F87_00275</name>
    <name evidence="16" type="ORF">FOD75_08345</name>
    <name evidence="6" type="ORF">GIX76_02110</name>
    <name evidence="8" type="ORF">GIX77_01990</name>
    <name evidence="5" type="ORF">GIX80_05210</name>
    <name evidence="7" type="ORF">GIX81_05770</name>
    <name evidence="4" type="ORF">GIX83_06475</name>
    <name evidence="2" type="ORF">LR3_03005</name>
    <name evidence="1" type="ORF">LWHH1689_0529</name>
    <name evidence="3" type="ORF">NX099_09160</name>
</gene>
<reference evidence="2 19" key="1">
    <citation type="submission" date="2014-06" db="EMBL/GenBank/DDBJ databases">
        <title>Genetic determinant of reutericyclin biosynthesis of Lactobacillus reuteri.</title>
        <authorList>
            <person name="Lin X."/>
            <person name="Duar R."/>
            <person name="Walter J."/>
            <person name="Gaenzle M."/>
        </authorList>
    </citation>
    <scope>NUCLEOTIDE SEQUENCE [LARGE SCALE GENOMIC DNA]</scope>
    <source>
        <strain evidence="2 19">LTH2584</strain>
    </source>
</reference>
<dbReference type="Proteomes" id="UP000095141">
    <property type="component" value="Unassembled WGS sequence"/>
</dbReference>
<organism evidence="2 19">
    <name type="scientific">Limosilactobacillus reuteri</name>
    <name type="common">Lactobacillus reuteri</name>
    <dbReference type="NCBI Taxonomy" id="1598"/>
    <lineage>
        <taxon>Bacteria</taxon>
        <taxon>Bacillati</taxon>
        <taxon>Bacillota</taxon>
        <taxon>Bacilli</taxon>
        <taxon>Lactobacillales</taxon>
        <taxon>Lactobacillaceae</taxon>
        <taxon>Limosilactobacillus</taxon>
    </lineage>
</organism>
<dbReference type="EMBL" id="CP027805">
    <property type="protein sequence ID" value="AWD61878.1"/>
    <property type="molecule type" value="Genomic_DNA"/>
</dbReference>
<evidence type="ECO:0000313" key="32">
    <source>
        <dbReference type="Proteomes" id="UP000460207"/>
    </source>
</evidence>
<dbReference type="Proteomes" id="UP000216681">
    <property type="component" value="Unassembled WGS sequence"/>
</dbReference>
<reference evidence="9 20" key="2">
    <citation type="submission" date="2016-08" db="EMBL/GenBank/DDBJ databases">
        <title>Probiotic bacterium isolated from chicken gut.</title>
        <authorList>
            <person name="Levy J.L."/>
            <person name="Hassan H.M."/>
            <person name="Mendoza M.A."/>
        </authorList>
    </citation>
    <scope>NUCLEOTIDE SEQUENCE [LARGE SCALE GENOMIC DNA]</scope>
    <source>
        <strain evidence="9 20">P43</strain>
    </source>
</reference>
<reference evidence="17 28" key="7">
    <citation type="journal article" date="2018" name="J Appl Environ Microbiol">
        <title>The gut symbionts Lactobacillus reuteri R2lc and 2010 encode a polyketide synthase cluster that activates the mammalian aryl-hydrocarbon receptor.</title>
        <authorList>
            <person name="Ozcam M."/>
            <person name="Roos S."/>
            <person name="Van Pijkeren J.P."/>
        </authorList>
    </citation>
    <scope>NUCLEOTIDE SEQUENCE [LARGE SCALE GENOMIC DNA]</scope>
    <source>
        <strain evidence="17 28">R2lc</strain>
    </source>
</reference>
<dbReference type="Proteomes" id="UP000027731">
    <property type="component" value="Unassembled WGS sequence"/>
</dbReference>
<dbReference type="EMBL" id="QGHT01000058">
    <property type="protein sequence ID" value="PWT40055.1"/>
    <property type="molecule type" value="Genomic_DNA"/>
</dbReference>
<reference evidence="30 31" key="14">
    <citation type="submission" date="2019-11" db="EMBL/GenBank/DDBJ databases">
        <title>Draft genome sequence of 12 host-associated Lactobacillus reuteri rodent strains.</title>
        <authorList>
            <person name="Zhang S."/>
            <person name="Ozcam M."/>
            <person name="Van Pijkeren J.P."/>
        </authorList>
    </citation>
    <scope>NUCLEOTIDE SEQUENCE [LARGE SCALE GENOMIC DNA]</scope>
    <source>
        <strain evidence="8 33">CR</strain>
        <strain evidence="5 31">L1604-1</strain>
        <strain evidence="7 34">Lr4020</strain>
        <strain evidence="6 32">N4I</strain>
        <strain evidence="4 30">Rat19</strain>
    </source>
</reference>
<dbReference type="Proteomes" id="UP000245980">
    <property type="component" value="Unassembled WGS sequence"/>
</dbReference>
<dbReference type="RefSeq" id="WP_003666524.1">
    <property type="nucleotide sequence ID" value="NZ_CAJSZG010000004.1"/>
</dbReference>
<protein>
    <submittedName>
        <fullName evidence="2">Uncharacterized protein</fullName>
    </submittedName>
</protein>
<reference evidence="10" key="4">
    <citation type="submission" date="2017-05" db="EMBL/GenBank/DDBJ databases">
        <authorList>
            <person name="Song R."/>
            <person name="Chenine A.L."/>
            <person name="Ruprecht R.M."/>
        </authorList>
    </citation>
    <scope>NUCLEOTIDE SEQUENCE [LARGE SCALE GENOMIC DNA]</scope>
    <source>
        <strain evidence="12">103v</strain>
        <strain evidence="10">114h</strain>
    </source>
</reference>
<reference evidence="21 22" key="5">
    <citation type="submission" date="2017-09" db="EMBL/GenBank/DDBJ databases">
        <title>Tripartite evolution among Lactobacillus johnsonii, Lactobacillus taiwanensis, Lactobacillus reuteri and their rodent host.</title>
        <authorList>
            <person name="Wang T."/>
            <person name="Knowles S."/>
            <person name="Cheng C."/>
        </authorList>
    </citation>
    <scope>NUCLEOTIDE SEQUENCE [LARGE SCALE GENOMIC DNA]</scope>
    <source>
        <strain evidence="12 22">103v</strain>
        <strain evidence="11 23">105n</strain>
        <strain evidence="10 21">114h</strain>
    </source>
</reference>
<dbReference type="EMBL" id="SRKR01000001">
    <property type="protein sequence ID" value="TGB12772.1"/>
    <property type="molecule type" value="Genomic_DNA"/>
</dbReference>
<evidence type="ECO:0000313" key="13">
    <source>
        <dbReference type="EMBL" id="PWT36539.1"/>
    </source>
</evidence>
<evidence type="ECO:0000313" key="5">
    <source>
        <dbReference type="EMBL" id="MRG83796.1"/>
    </source>
</evidence>
<evidence type="ECO:0000313" key="30">
    <source>
        <dbReference type="Proteomes" id="UP000430985"/>
    </source>
</evidence>
<dbReference type="EMBL" id="JOSX01000020">
    <property type="protein sequence ID" value="KEK14780.1"/>
    <property type="molecule type" value="Genomic_DNA"/>
</dbReference>
<dbReference type="Proteomes" id="UP000441557">
    <property type="component" value="Unassembled WGS sequence"/>
</dbReference>
<name>A0A073K0Q4_LIMRT</name>
<dbReference type="GeneID" id="77192107"/>
<dbReference type="Proteomes" id="UP000276940">
    <property type="component" value="Unassembled WGS sequence"/>
</dbReference>
<evidence type="ECO:0000313" key="9">
    <source>
        <dbReference type="EMBL" id="OCX49717.1"/>
    </source>
</evidence>
<evidence type="ECO:0000313" key="6">
    <source>
        <dbReference type="EMBL" id="MRG88803.1"/>
    </source>
</evidence>
<evidence type="ECO:0000313" key="25">
    <source>
        <dbReference type="Proteomes" id="UP000245735"/>
    </source>
</evidence>
<evidence type="ECO:0000313" key="17">
    <source>
        <dbReference type="EMBL" id="RMX25065.1"/>
    </source>
</evidence>
<dbReference type="EMBL" id="NGPX01000035">
    <property type="protein sequence ID" value="OYS93178.1"/>
    <property type="molecule type" value="Genomic_DNA"/>
</dbReference>
<dbReference type="EMBL" id="NGQC01000033">
    <property type="protein sequence ID" value="OYT03443.1"/>
    <property type="molecule type" value="Genomic_DNA"/>
</dbReference>
<proteinExistence type="predicted"/>
<dbReference type="Proteomes" id="UP000430985">
    <property type="component" value="Unassembled WGS sequence"/>
</dbReference>
<evidence type="ECO:0000313" key="33">
    <source>
        <dbReference type="Proteomes" id="UP000470878"/>
    </source>
</evidence>
<sequence length="109" mass="12719">MASNSDSIYYVLTKLKHHPELIKSIRPRYTNTVLILFDDSLKIADASFYFPVDRFMVNRLSNDFVAKNGDLLDSYFSMTNGTKKNYHDVWATTCHIPEKKVYLLELSFE</sequence>
<reference evidence="18" key="11">
    <citation type="journal article" date="2019" name="Cell Metab.">
        <title>Nutrient sensing in CD11c cells alters the gut microbiome to regulate food intake and body mass.</title>
        <authorList>
            <person name="Chagwedera N.D."/>
            <person name="Ang Q.Y."/>
            <person name="Bisanz J.E."/>
            <person name="Leong Y.A."/>
            <person name="Ganeshan K."/>
            <person name="Cai J."/>
            <person name="Patterson A.D."/>
            <person name="Turnbaugh P.J."/>
            <person name="Chawla A."/>
        </authorList>
    </citation>
    <scope>NUCLEOTIDE SEQUENCE</scope>
    <source>
        <strain evidence="18">I8-5</strain>
    </source>
</reference>
<evidence type="ECO:0000313" key="34">
    <source>
        <dbReference type="Proteomes" id="UP000472879"/>
    </source>
</evidence>
<dbReference type="EMBL" id="WJMZ01000004">
    <property type="protein sequence ID" value="MRG83796.1"/>
    <property type="molecule type" value="Genomic_DNA"/>
</dbReference>
<dbReference type="EMBL" id="CP041676">
    <property type="protein sequence ID" value="QDR73076.1"/>
    <property type="molecule type" value="Genomic_DNA"/>
</dbReference>
<dbReference type="Proteomes" id="UP000297521">
    <property type="component" value="Unassembled WGS sequence"/>
</dbReference>
<evidence type="ECO:0000313" key="12">
    <source>
        <dbReference type="EMBL" id="OYT03443.1"/>
    </source>
</evidence>
<dbReference type="Proteomes" id="UP000215747">
    <property type="component" value="Unassembled WGS sequence"/>
</dbReference>
<dbReference type="Proteomes" id="UP000244369">
    <property type="component" value="Chromosome"/>
</dbReference>
<dbReference type="EMBL" id="WJMX01000002">
    <property type="protein sequence ID" value="MRH79558.1"/>
    <property type="molecule type" value="Genomic_DNA"/>
</dbReference>
<evidence type="ECO:0000313" key="15">
    <source>
        <dbReference type="EMBL" id="PWT48409.1"/>
    </source>
</evidence>
<dbReference type="AlphaFoldDB" id="A0A073K0Q4"/>
<evidence type="ECO:0000313" key="16">
    <source>
        <dbReference type="EMBL" id="QDR73076.1"/>
    </source>
</evidence>
<evidence type="ECO:0000313" key="14">
    <source>
        <dbReference type="EMBL" id="PWT40055.1"/>
    </source>
</evidence>
<dbReference type="Proteomes" id="UP000245735">
    <property type="component" value="Unassembled WGS sequence"/>
</dbReference>
<reference evidence="16 29" key="13">
    <citation type="submission" date="2019-07" db="EMBL/GenBank/DDBJ databases">
        <title>Gastrointestinal microbiota of Peromyscus leucopus, the white-footed mouse.</title>
        <authorList>
            <person name="Milovic A."/>
            <person name="Bassam K."/>
            <person name="Barbour A.G."/>
        </authorList>
    </citation>
    <scope>NUCLEOTIDE SEQUENCE [LARGE SCALE GENOMIC DNA]</scope>
    <source>
        <strain evidence="16 29">LL7</strain>
    </source>
</reference>
<evidence type="ECO:0000313" key="22">
    <source>
        <dbReference type="Proteomes" id="UP000216122"/>
    </source>
</evidence>
<evidence type="ECO:0000313" key="35">
    <source>
        <dbReference type="Proteomes" id="UP001286376"/>
    </source>
</evidence>
<dbReference type="Proteomes" id="UP000472879">
    <property type="component" value="Unassembled WGS sequence"/>
</dbReference>
<dbReference type="EMBL" id="WJND01000002">
    <property type="protein sequence ID" value="MRG88803.1"/>
    <property type="molecule type" value="Genomic_DNA"/>
</dbReference>
<evidence type="ECO:0000313" key="18">
    <source>
        <dbReference type="EMBL" id="TGB12772.1"/>
    </source>
</evidence>
<evidence type="ECO:0000313" key="29">
    <source>
        <dbReference type="Proteomes" id="UP000316394"/>
    </source>
</evidence>
<dbReference type="Proteomes" id="UP000460207">
    <property type="component" value="Unassembled WGS sequence"/>
</dbReference>
<evidence type="ECO:0000313" key="31">
    <source>
        <dbReference type="Proteomes" id="UP000441557"/>
    </source>
</evidence>
<accession>A0A073K0Q4</accession>
<evidence type="ECO:0000313" key="27">
    <source>
        <dbReference type="Proteomes" id="UP000245980"/>
    </source>
</evidence>